<protein>
    <recommendedName>
        <fullName evidence="1">Ribosomal RNA methyltransferase FtsJ domain-containing protein</fullName>
    </recommendedName>
</protein>
<dbReference type="OrthoDB" id="417125at2759"/>
<feature type="domain" description="Ribosomal RNA methyltransferase FtsJ" evidence="1">
    <location>
        <begin position="90"/>
        <end position="276"/>
    </location>
</feature>
<keyword evidence="3" id="KW-1185">Reference proteome</keyword>
<gene>
    <name evidence="2" type="ORF">E8E12_001459</name>
</gene>
<dbReference type="Proteomes" id="UP000758155">
    <property type="component" value="Unassembled WGS sequence"/>
</dbReference>
<dbReference type="Pfam" id="PF01728">
    <property type="entry name" value="FtsJ"/>
    <property type="match status" value="1"/>
</dbReference>
<comment type="caution">
    <text evidence="2">The sequence shown here is derived from an EMBL/GenBank/DDBJ whole genome shotgun (WGS) entry which is preliminary data.</text>
</comment>
<evidence type="ECO:0000313" key="3">
    <source>
        <dbReference type="Proteomes" id="UP000758155"/>
    </source>
</evidence>
<dbReference type="Gene3D" id="3.40.50.150">
    <property type="entry name" value="Vaccinia Virus protein VP39"/>
    <property type="match status" value="1"/>
</dbReference>
<dbReference type="AlphaFoldDB" id="A0A9P5BVA7"/>
<reference evidence="2" key="1">
    <citation type="submission" date="2019-04" db="EMBL/GenBank/DDBJ databases">
        <title>Sequencing of skin fungus with MAO and IRED activity.</title>
        <authorList>
            <person name="Marsaioli A.J."/>
            <person name="Bonatto J.M.C."/>
            <person name="Reis Junior O."/>
        </authorList>
    </citation>
    <scope>NUCLEOTIDE SEQUENCE</scope>
    <source>
        <strain evidence="2">28M1</strain>
    </source>
</reference>
<dbReference type="InterPro" id="IPR029063">
    <property type="entry name" value="SAM-dependent_MTases_sf"/>
</dbReference>
<proteinExistence type="predicted"/>
<dbReference type="EMBL" id="SWKV01000110">
    <property type="protein sequence ID" value="KAF3032101.1"/>
    <property type="molecule type" value="Genomic_DNA"/>
</dbReference>
<accession>A0A9P5BVA7</accession>
<dbReference type="GO" id="GO:0008168">
    <property type="term" value="F:methyltransferase activity"/>
    <property type="evidence" value="ECO:0007669"/>
    <property type="project" value="InterPro"/>
</dbReference>
<dbReference type="GO" id="GO:0032259">
    <property type="term" value="P:methylation"/>
    <property type="evidence" value="ECO:0007669"/>
    <property type="project" value="InterPro"/>
</dbReference>
<name>A0A9P5BVA7_9PLEO</name>
<dbReference type="SUPFAM" id="SSF53335">
    <property type="entry name" value="S-adenosyl-L-methionine-dependent methyltransferases"/>
    <property type="match status" value="1"/>
</dbReference>
<evidence type="ECO:0000313" key="2">
    <source>
        <dbReference type="EMBL" id="KAF3032101.1"/>
    </source>
</evidence>
<organism evidence="2 3">
    <name type="scientific">Didymella heteroderae</name>
    <dbReference type="NCBI Taxonomy" id="1769908"/>
    <lineage>
        <taxon>Eukaryota</taxon>
        <taxon>Fungi</taxon>
        <taxon>Dikarya</taxon>
        <taxon>Ascomycota</taxon>
        <taxon>Pezizomycotina</taxon>
        <taxon>Dothideomycetes</taxon>
        <taxon>Pleosporomycetidae</taxon>
        <taxon>Pleosporales</taxon>
        <taxon>Pleosporineae</taxon>
        <taxon>Didymellaceae</taxon>
        <taxon>Didymella</taxon>
    </lineage>
</organism>
<evidence type="ECO:0000259" key="1">
    <source>
        <dbReference type="Pfam" id="PF01728"/>
    </source>
</evidence>
<sequence>MRGNSTPNETSVSATIAQYLVEHSPTFKELTNLRQKGWKTAEGDRYFENRRAQSDNADRKQAQRFFNMTCQIGEEMDRKTSVITFAATDRGLSPRVLDIGMAPGGFTETVLRKHCDATIRGITLPLENGGLKVMLPRWKADPRVIVEFLDVTMLADEMGRPTTSIPTVHPDIANFSSNRPFQGENFDLVFCGATAQRAHVRADYRESQERLRLATSQLVVALQRLRDHGSLVLVMHKPEALYTAEIIRTFTRFSNVRLFKPRKKHAVRSSFYMVATSVDMQSKETQSAILGWKKQWENATFQSDDALSASSRVSEDRVCEMLAEFGLQLIKLATPVWRTQADGLRSAPFLKE</sequence>
<dbReference type="InterPro" id="IPR002877">
    <property type="entry name" value="RNA_MeTrfase_FtsJ_dom"/>
</dbReference>